<proteinExistence type="predicted"/>
<feature type="transmembrane region" description="Helical" evidence="8">
    <location>
        <begin position="44"/>
        <end position="66"/>
    </location>
</feature>
<evidence type="ECO:0000256" key="5">
    <source>
        <dbReference type="ARBA" id="ARBA00022692"/>
    </source>
</evidence>
<dbReference type="InterPro" id="IPR038731">
    <property type="entry name" value="RgtA/B/C-like"/>
</dbReference>
<sequence>MIIFLTLLAAFFLRAYRVSDFLGFWFDQGRDALVIWDLINKGKIFLIGPTTGIEGIFLGPFYYYFIAPAYAIGRGHPAAAAIFLALVNVLAIYLVYLFGKKYFNRATGLLAAVIISFSTRFMQDHRWLSNPTPLPLFAIIALHSLMRGWWWLLGLSVGLSLQLEAASAIFFIPAILIILWGKFNKKMLVGLLFFGLTLVPQLIFNFRHQNILFNSFRTFLVTNKSFQFQPTSRLKFYYDTFTPRYFHTPNTSLLFAVASLGLLILVWRKIPRQPFVVLLIWWLTPLVLLLFYHGNKGYVWDYYLTGVFPALTLLISAVWVKFNKLAAAIFLTVFLYQNISATLGFLSQPQPAYIALTPQIQAVDWIYAQAGGKPFNTDAYVPPVIPYSYDYLFLWKGKTETKLVPDLYTIAEPDPGHPKLLNAWIARQDSYSTIKQTVTFGPLTVQHRIRR</sequence>
<dbReference type="PANTHER" id="PTHR33908:SF11">
    <property type="entry name" value="MEMBRANE PROTEIN"/>
    <property type="match status" value="1"/>
</dbReference>
<evidence type="ECO:0000256" key="3">
    <source>
        <dbReference type="ARBA" id="ARBA00022676"/>
    </source>
</evidence>
<evidence type="ECO:0000313" key="11">
    <source>
        <dbReference type="Proteomes" id="UP000034676"/>
    </source>
</evidence>
<keyword evidence="3" id="KW-0328">Glycosyltransferase</keyword>
<dbReference type="InterPro" id="IPR050297">
    <property type="entry name" value="LipidA_mod_glycosyltrf_83"/>
</dbReference>
<dbReference type="GO" id="GO:0016763">
    <property type="term" value="F:pentosyltransferase activity"/>
    <property type="evidence" value="ECO:0007669"/>
    <property type="project" value="TreeGrafter"/>
</dbReference>
<keyword evidence="7 8" id="KW-0472">Membrane</keyword>
<keyword evidence="5 8" id="KW-0812">Transmembrane</keyword>
<keyword evidence="2" id="KW-1003">Cell membrane</keyword>
<dbReference type="Proteomes" id="UP000034676">
    <property type="component" value="Unassembled WGS sequence"/>
</dbReference>
<evidence type="ECO:0000256" key="1">
    <source>
        <dbReference type="ARBA" id="ARBA00004651"/>
    </source>
</evidence>
<feature type="transmembrane region" description="Helical" evidence="8">
    <location>
        <begin position="275"/>
        <end position="294"/>
    </location>
</feature>
<feature type="transmembrane region" description="Helical" evidence="8">
    <location>
        <begin position="251"/>
        <end position="268"/>
    </location>
</feature>
<dbReference type="EMBL" id="LCAO01000004">
    <property type="protein sequence ID" value="KKR92096.1"/>
    <property type="molecule type" value="Genomic_DNA"/>
</dbReference>
<dbReference type="PANTHER" id="PTHR33908">
    <property type="entry name" value="MANNOSYLTRANSFERASE YKCB-RELATED"/>
    <property type="match status" value="1"/>
</dbReference>
<dbReference type="Pfam" id="PF13231">
    <property type="entry name" value="PMT_2"/>
    <property type="match status" value="1"/>
</dbReference>
<evidence type="ECO:0000256" key="8">
    <source>
        <dbReference type="SAM" id="Phobius"/>
    </source>
</evidence>
<name>A0A0G0UX92_9BACT</name>
<dbReference type="GO" id="GO:0009103">
    <property type="term" value="P:lipopolysaccharide biosynthetic process"/>
    <property type="evidence" value="ECO:0007669"/>
    <property type="project" value="UniProtKB-ARBA"/>
</dbReference>
<feature type="transmembrane region" description="Helical" evidence="8">
    <location>
        <begin position="327"/>
        <end position="346"/>
    </location>
</feature>
<feature type="domain" description="Glycosyltransferase RgtA/B/C/D-like" evidence="9">
    <location>
        <begin position="60"/>
        <end position="203"/>
    </location>
</feature>
<evidence type="ECO:0000256" key="6">
    <source>
        <dbReference type="ARBA" id="ARBA00022989"/>
    </source>
</evidence>
<gene>
    <name evidence="10" type="ORF">UU42_C0004G0012</name>
</gene>
<reference evidence="10 11" key="1">
    <citation type="journal article" date="2015" name="Nature">
        <title>rRNA introns, odd ribosomes, and small enigmatic genomes across a large radiation of phyla.</title>
        <authorList>
            <person name="Brown C.T."/>
            <person name="Hug L.A."/>
            <person name="Thomas B.C."/>
            <person name="Sharon I."/>
            <person name="Castelle C.J."/>
            <person name="Singh A."/>
            <person name="Wilkins M.J."/>
            <person name="Williams K.H."/>
            <person name="Banfield J.F."/>
        </authorList>
    </citation>
    <scope>NUCLEOTIDE SEQUENCE [LARGE SCALE GENOMIC DNA]</scope>
</reference>
<feature type="transmembrane region" description="Helical" evidence="8">
    <location>
        <begin position="187"/>
        <end position="206"/>
    </location>
</feature>
<feature type="transmembrane region" description="Helical" evidence="8">
    <location>
        <begin position="300"/>
        <end position="320"/>
    </location>
</feature>
<comment type="subcellular location">
    <subcellularLocation>
        <location evidence="1">Cell membrane</location>
        <topology evidence="1">Multi-pass membrane protein</topology>
    </subcellularLocation>
</comment>
<feature type="transmembrane region" description="Helical" evidence="8">
    <location>
        <begin position="159"/>
        <end position="180"/>
    </location>
</feature>
<organism evidence="10 11">
    <name type="scientific">Candidatus Woesebacteria bacterium GW2011_GWA1_41_13b</name>
    <dbReference type="NCBI Taxonomy" id="1618555"/>
    <lineage>
        <taxon>Bacteria</taxon>
        <taxon>Candidatus Woeseibacteriota</taxon>
    </lineage>
</organism>
<evidence type="ECO:0000259" key="9">
    <source>
        <dbReference type="Pfam" id="PF13231"/>
    </source>
</evidence>
<feature type="transmembrane region" description="Helical" evidence="8">
    <location>
        <begin position="78"/>
        <end position="96"/>
    </location>
</feature>
<comment type="caution">
    <text evidence="10">The sequence shown here is derived from an EMBL/GenBank/DDBJ whole genome shotgun (WGS) entry which is preliminary data.</text>
</comment>
<evidence type="ECO:0000313" key="10">
    <source>
        <dbReference type="EMBL" id="KKR92096.1"/>
    </source>
</evidence>
<feature type="transmembrane region" description="Helical" evidence="8">
    <location>
        <begin position="134"/>
        <end position="153"/>
    </location>
</feature>
<protein>
    <submittedName>
        <fullName evidence="10">Glycosyl transferase family 39</fullName>
    </submittedName>
</protein>
<dbReference type="AlphaFoldDB" id="A0A0G0UX92"/>
<keyword evidence="4 10" id="KW-0808">Transferase</keyword>
<evidence type="ECO:0000256" key="2">
    <source>
        <dbReference type="ARBA" id="ARBA00022475"/>
    </source>
</evidence>
<keyword evidence="6 8" id="KW-1133">Transmembrane helix</keyword>
<evidence type="ECO:0000256" key="7">
    <source>
        <dbReference type="ARBA" id="ARBA00023136"/>
    </source>
</evidence>
<accession>A0A0G0UX92</accession>
<dbReference type="GO" id="GO:0005886">
    <property type="term" value="C:plasma membrane"/>
    <property type="evidence" value="ECO:0007669"/>
    <property type="project" value="UniProtKB-SubCell"/>
</dbReference>
<evidence type="ECO:0000256" key="4">
    <source>
        <dbReference type="ARBA" id="ARBA00022679"/>
    </source>
</evidence>